<keyword evidence="2" id="KW-0597">Phosphoprotein</keyword>
<dbReference type="GO" id="GO:0044550">
    <property type="term" value="P:secondary metabolite biosynthetic process"/>
    <property type="evidence" value="ECO:0007669"/>
    <property type="project" value="TreeGrafter"/>
</dbReference>
<dbReference type="GO" id="GO:0016874">
    <property type="term" value="F:ligase activity"/>
    <property type="evidence" value="ECO:0007669"/>
    <property type="project" value="UniProtKB-KW"/>
</dbReference>
<name>A0A4S8LPE2_DENBC</name>
<feature type="domain" description="Carrier" evidence="5">
    <location>
        <begin position="975"/>
        <end position="1049"/>
    </location>
</feature>
<evidence type="ECO:0000313" key="6">
    <source>
        <dbReference type="EMBL" id="THU91041.1"/>
    </source>
</evidence>
<proteinExistence type="predicted"/>
<dbReference type="PANTHER" id="PTHR45527">
    <property type="entry name" value="NONRIBOSOMAL PEPTIDE SYNTHETASE"/>
    <property type="match status" value="1"/>
</dbReference>
<dbReference type="Pfam" id="PF00668">
    <property type="entry name" value="Condensation"/>
    <property type="match status" value="1"/>
</dbReference>
<dbReference type="NCBIfam" id="TIGR01733">
    <property type="entry name" value="AA-adenyl-dom"/>
    <property type="match status" value="1"/>
</dbReference>
<keyword evidence="4" id="KW-0511">Multifunctional enzyme</keyword>
<dbReference type="InterPro" id="IPR010071">
    <property type="entry name" value="AA_adenyl_dom"/>
</dbReference>
<evidence type="ECO:0000259" key="5">
    <source>
        <dbReference type="PROSITE" id="PS50075"/>
    </source>
</evidence>
<dbReference type="PANTHER" id="PTHR45527:SF1">
    <property type="entry name" value="FATTY ACID SYNTHASE"/>
    <property type="match status" value="1"/>
</dbReference>
<dbReference type="Pfam" id="PF00501">
    <property type="entry name" value="AMP-binding"/>
    <property type="match status" value="1"/>
</dbReference>
<dbReference type="Gene3D" id="3.30.559.10">
    <property type="entry name" value="Chloramphenicol acetyltransferase-like domain"/>
    <property type="match status" value="2"/>
</dbReference>
<dbReference type="GO" id="GO:0005737">
    <property type="term" value="C:cytoplasm"/>
    <property type="evidence" value="ECO:0007669"/>
    <property type="project" value="TreeGrafter"/>
</dbReference>
<dbReference type="Gene3D" id="3.30.300.30">
    <property type="match status" value="1"/>
</dbReference>
<organism evidence="6 7">
    <name type="scientific">Dendrothele bispora (strain CBS 962.96)</name>
    <dbReference type="NCBI Taxonomy" id="1314807"/>
    <lineage>
        <taxon>Eukaryota</taxon>
        <taxon>Fungi</taxon>
        <taxon>Dikarya</taxon>
        <taxon>Basidiomycota</taxon>
        <taxon>Agaricomycotina</taxon>
        <taxon>Agaricomycetes</taxon>
        <taxon>Agaricomycetidae</taxon>
        <taxon>Agaricales</taxon>
        <taxon>Agaricales incertae sedis</taxon>
        <taxon>Dendrothele</taxon>
    </lineage>
</organism>
<dbReference type="Gene3D" id="2.30.38.10">
    <property type="entry name" value="Luciferase, Domain 3"/>
    <property type="match status" value="1"/>
</dbReference>
<dbReference type="CDD" id="cd05918">
    <property type="entry name" value="A_NRPS_SidN3_like"/>
    <property type="match status" value="1"/>
</dbReference>
<dbReference type="EMBL" id="ML179317">
    <property type="protein sequence ID" value="THU91041.1"/>
    <property type="molecule type" value="Genomic_DNA"/>
</dbReference>
<dbReference type="Gene3D" id="3.40.50.980">
    <property type="match status" value="2"/>
</dbReference>
<dbReference type="Pfam" id="PF00550">
    <property type="entry name" value="PP-binding"/>
    <property type="match status" value="1"/>
</dbReference>
<accession>A0A4S8LPE2</accession>
<dbReference type="PROSITE" id="PS50075">
    <property type="entry name" value="CARRIER"/>
    <property type="match status" value="1"/>
</dbReference>
<dbReference type="OrthoDB" id="416786at2759"/>
<sequence length="1546" mass="169910">MQIPNLLKSLSQVDEHDIEYVYRVTPYQQNVLSTGPPHSSSFNLYHLSLPSGSDISRLKNAWNYAVEVIPMLRTGFYLSQDVHALAVIYKSNTEVRPKWVESELDLPNALDVVDGEIPIVIGTSQDGCNVQLYIHRALCDHASAKILIQFLYQAYSEQPTPCTSPNFTQILETMVSCSPVMVREGTEKPDSVWPRPKSVTAQELHDTVSSSTRSLVRLSHTKFVGQLTVFRTALAATMILHSGTASQYFIENVSKRLSLPSHHQEVIGPCMTSTLVKFNSSHSESLSDVLAGHTGSTTGVELLPLTDKEEILHYQSVVCLTIRSSFDRVDDADIPGWKLMEGTMGSSCPINVDVLPTQAGLTEVQFKYRPALLKEAIDIDAFADHFTSALELLSDITPPSSMKDLFRGISDAHRDKILSLSTNQSSGDHQPSKLLAHERFEAIVKSSPSAVALNFEGSSTMSYSELDALSTALALELRGKGVKSNDMVPILFNVSFDMMIAILAVMKAGGAYVPLAPDYPSARWERVLRSTSANLLICGQDIVSQPDMSAVQDALPTLTVLSYSSQSFTPSTTTSLSPSTVSEGDLAYVFFTSGSTGTPKGVGVEHRNLRAFLNSGKGNAMTTPGMRKLLFASYTFDVSVGDIFSTLTSGGTLGLVRREALLSDLPHWLDVMKPTHVGVTPSVGRHIPTNGLPHLQYVLLNGETLPVELALRLRKTRQVHNIMGPTEATIDATEFVIPQSSSDDNPFGERVPIGRPIDQNRIYILRPGTTELAVQGEVGEICIGGPQVARGYIGDTALSNAKFVHDPFSSGMSGTMFRTADLGRWNHLGQLDHLGRMDGQVKLRGLRIETGEIEYIVQKSNSDLHAVHADLVHVGDEQLLVVVFTLKSLAGKVPNDQWVIPSSVDEVSHTIDLANTACDTHLPLYMKPTFWFCVTNFPATTSGKTDRSALRQKIADHITKMSVTPNGASIRHPNTPSETLVANIAANVLNMPTDNVDLNASLLALGGNSLQAMSLTAQLRDQGFDVSILRVLDHRVTLGDLAALPMVNGAQVNGKKKHTTYKPFVLAPPHWEEAARRLDLNVQDIEDVYPVDVTARDWVRLALDHGGRGLLTQWRYDLSGDLDAERFVWSWEQLRLREPILRTVFLDVDLTSEQILKLKNNVPFANSLGLTAAVLCPDVEGRGPFFDTSTAANSEEADALINKMFGEHGLELGVVAIRNLLVYNEEDRTWLFASSRHHALHDIRSLGMQHEDLSLLYQEGEAAFPVIENKRSVEGSFGAFMQLAHAPERQSSGRTFWKEYLADTSLPIWPPVSEVPLSFYKDFTTYGVHVVPWVGSLTSLAQKLGVTKGALARAAYAIALAEKEKRDKTLIYEIVDGLSGLQLDPWGFCTHYQYTKVDTLPPGSEKSKLERYSRVVQDCHQNYVKTLPHSASGCDMAAEIIGADSEPGQHFATALLNIFDMTDPRASAQSSADGRPGPFSLLQRFIATEQSTFVGVDLPLNVVCRIMDQATIIICLYDLSFLTKEEIEAFIQRHVDVLDTLKEILN</sequence>
<dbReference type="Gene3D" id="1.10.1200.10">
    <property type="entry name" value="ACP-like"/>
    <property type="match status" value="1"/>
</dbReference>
<dbReference type="SUPFAM" id="SSF56801">
    <property type="entry name" value="Acetyl-CoA synthetase-like"/>
    <property type="match status" value="1"/>
</dbReference>
<dbReference type="InterPro" id="IPR001242">
    <property type="entry name" value="Condensation_dom"/>
</dbReference>
<dbReference type="InterPro" id="IPR000873">
    <property type="entry name" value="AMP-dep_synth/lig_dom"/>
</dbReference>
<dbReference type="SUPFAM" id="SSF47336">
    <property type="entry name" value="ACP-like"/>
    <property type="match status" value="1"/>
</dbReference>
<evidence type="ECO:0000256" key="4">
    <source>
        <dbReference type="ARBA" id="ARBA00023268"/>
    </source>
</evidence>
<evidence type="ECO:0000256" key="1">
    <source>
        <dbReference type="ARBA" id="ARBA00022450"/>
    </source>
</evidence>
<dbReference type="Proteomes" id="UP000297245">
    <property type="component" value="Unassembled WGS sequence"/>
</dbReference>
<dbReference type="SUPFAM" id="SSF52777">
    <property type="entry name" value="CoA-dependent acyltransferases"/>
    <property type="match status" value="4"/>
</dbReference>
<dbReference type="Gene3D" id="3.30.559.30">
    <property type="entry name" value="Nonribosomal peptide synthetase, condensation domain"/>
    <property type="match status" value="2"/>
</dbReference>
<dbReference type="InterPro" id="IPR020845">
    <property type="entry name" value="AMP-binding_CS"/>
</dbReference>
<dbReference type="GO" id="GO:0043041">
    <property type="term" value="P:amino acid activation for nonribosomal peptide biosynthetic process"/>
    <property type="evidence" value="ECO:0007669"/>
    <property type="project" value="TreeGrafter"/>
</dbReference>
<gene>
    <name evidence="6" type="ORF">K435DRAFT_759638</name>
</gene>
<evidence type="ECO:0000313" key="7">
    <source>
        <dbReference type="Proteomes" id="UP000297245"/>
    </source>
</evidence>
<dbReference type="InterPro" id="IPR023213">
    <property type="entry name" value="CAT-like_dom_sf"/>
</dbReference>
<keyword evidence="1" id="KW-0596">Phosphopantetheine</keyword>
<evidence type="ECO:0000256" key="2">
    <source>
        <dbReference type="ARBA" id="ARBA00022553"/>
    </source>
</evidence>
<protein>
    <recommendedName>
        <fullName evidence="5">Carrier domain-containing protein</fullName>
    </recommendedName>
</protein>
<dbReference type="InterPro" id="IPR045851">
    <property type="entry name" value="AMP-bd_C_sf"/>
</dbReference>
<reference evidence="6 7" key="1">
    <citation type="journal article" date="2019" name="Nat. Ecol. Evol.">
        <title>Megaphylogeny resolves global patterns of mushroom evolution.</title>
        <authorList>
            <person name="Varga T."/>
            <person name="Krizsan K."/>
            <person name="Foldi C."/>
            <person name="Dima B."/>
            <person name="Sanchez-Garcia M."/>
            <person name="Sanchez-Ramirez S."/>
            <person name="Szollosi G.J."/>
            <person name="Szarkandi J.G."/>
            <person name="Papp V."/>
            <person name="Albert L."/>
            <person name="Andreopoulos W."/>
            <person name="Angelini C."/>
            <person name="Antonin V."/>
            <person name="Barry K.W."/>
            <person name="Bougher N.L."/>
            <person name="Buchanan P."/>
            <person name="Buyck B."/>
            <person name="Bense V."/>
            <person name="Catcheside P."/>
            <person name="Chovatia M."/>
            <person name="Cooper J."/>
            <person name="Damon W."/>
            <person name="Desjardin D."/>
            <person name="Finy P."/>
            <person name="Geml J."/>
            <person name="Haridas S."/>
            <person name="Hughes K."/>
            <person name="Justo A."/>
            <person name="Karasinski D."/>
            <person name="Kautmanova I."/>
            <person name="Kiss B."/>
            <person name="Kocsube S."/>
            <person name="Kotiranta H."/>
            <person name="LaButti K.M."/>
            <person name="Lechner B.E."/>
            <person name="Liimatainen K."/>
            <person name="Lipzen A."/>
            <person name="Lukacs Z."/>
            <person name="Mihaltcheva S."/>
            <person name="Morgado L.N."/>
            <person name="Niskanen T."/>
            <person name="Noordeloos M.E."/>
            <person name="Ohm R.A."/>
            <person name="Ortiz-Santana B."/>
            <person name="Ovrebo C."/>
            <person name="Racz N."/>
            <person name="Riley R."/>
            <person name="Savchenko A."/>
            <person name="Shiryaev A."/>
            <person name="Soop K."/>
            <person name="Spirin V."/>
            <person name="Szebenyi C."/>
            <person name="Tomsovsky M."/>
            <person name="Tulloss R.E."/>
            <person name="Uehling J."/>
            <person name="Grigoriev I.V."/>
            <person name="Vagvolgyi C."/>
            <person name="Papp T."/>
            <person name="Martin F.M."/>
            <person name="Miettinen O."/>
            <person name="Hibbett D.S."/>
            <person name="Nagy L.G."/>
        </authorList>
    </citation>
    <scope>NUCLEOTIDE SEQUENCE [LARGE SCALE GENOMIC DNA]</scope>
    <source>
        <strain evidence="6 7">CBS 962.96</strain>
    </source>
</reference>
<dbReference type="GO" id="GO:0031177">
    <property type="term" value="F:phosphopantetheine binding"/>
    <property type="evidence" value="ECO:0007669"/>
    <property type="project" value="TreeGrafter"/>
</dbReference>
<dbReference type="InterPro" id="IPR036736">
    <property type="entry name" value="ACP-like_sf"/>
</dbReference>
<keyword evidence="3" id="KW-0436">Ligase</keyword>
<dbReference type="PROSITE" id="PS00455">
    <property type="entry name" value="AMP_BINDING"/>
    <property type="match status" value="1"/>
</dbReference>
<dbReference type="FunFam" id="3.40.50.980:FF:000001">
    <property type="entry name" value="Non-ribosomal peptide synthetase"/>
    <property type="match status" value="1"/>
</dbReference>
<keyword evidence="7" id="KW-1185">Reference proteome</keyword>
<evidence type="ECO:0000256" key="3">
    <source>
        <dbReference type="ARBA" id="ARBA00022598"/>
    </source>
</evidence>
<dbReference type="InterPro" id="IPR009081">
    <property type="entry name" value="PP-bd_ACP"/>
</dbReference>